<evidence type="ECO:0000313" key="6">
    <source>
        <dbReference type="EMBL" id="RNF86067.1"/>
    </source>
</evidence>
<dbReference type="OrthoDB" id="5317164at2"/>
<evidence type="ECO:0000256" key="2">
    <source>
        <dbReference type="ARBA" id="ARBA00022989"/>
    </source>
</evidence>
<feature type="transmembrane region" description="Helical" evidence="4">
    <location>
        <begin position="40"/>
        <end position="64"/>
    </location>
</feature>
<feature type="transmembrane region" description="Helical" evidence="4">
    <location>
        <begin position="383"/>
        <end position="407"/>
    </location>
</feature>
<dbReference type="InterPro" id="IPR020846">
    <property type="entry name" value="MFS_dom"/>
</dbReference>
<keyword evidence="2 4" id="KW-1133">Transmembrane helix</keyword>
<dbReference type="Pfam" id="PF07690">
    <property type="entry name" value="MFS_1"/>
    <property type="match status" value="1"/>
</dbReference>
<feature type="domain" description="Major facilitator superfamily (MFS) profile" evidence="5">
    <location>
        <begin position="40"/>
        <end position="439"/>
    </location>
</feature>
<dbReference type="GO" id="GO:0022857">
    <property type="term" value="F:transmembrane transporter activity"/>
    <property type="evidence" value="ECO:0007669"/>
    <property type="project" value="InterPro"/>
</dbReference>
<organism evidence="6 7">
    <name type="scientific">Montanilutibacter psychrotolerans</name>
    <dbReference type="NCBI Taxonomy" id="1327343"/>
    <lineage>
        <taxon>Bacteria</taxon>
        <taxon>Pseudomonadati</taxon>
        <taxon>Pseudomonadota</taxon>
        <taxon>Gammaproteobacteria</taxon>
        <taxon>Lysobacterales</taxon>
        <taxon>Lysobacteraceae</taxon>
        <taxon>Montanilutibacter</taxon>
    </lineage>
</organism>
<feature type="transmembrane region" description="Helical" evidence="4">
    <location>
        <begin position="108"/>
        <end position="126"/>
    </location>
</feature>
<dbReference type="AlphaFoldDB" id="A0A3M8SXM4"/>
<feature type="transmembrane region" description="Helical" evidence="4">
    <location>
        <begin position="260"/>
        <end position="279"/>
    </location>
</feature>
<name>A0A3M8SXM4_9GAMM</name>
<comment type="caution">
    <text evidence="6">The sequence shown here is derived from an EMBL/GenBank/DDBJ whole genome shotgun (WGS) entry which is preliminary data.</text>
</comment>
<proteinExistence type="predicted"/>
<feature type="transmembrane region" description="Helical" evidence="4">
    <location>
        <begin position="351"/>
        <end position="371"/>
    </location>
</feature>
<keyword evidence="7" id="KW-1185">Reference proteome</keyword>
<dbReference type="RefSeq" id="WP_123086188.1">
    <property type="nucleotide sequence ID" value="NZ_RIBS01000001.1"/>
</dbReference>
<dbReference type="SUPFAM" id="SSF103473">
    <property type="entry name" value="MFS general substrate transporter"/>
    <property type="match status" value="1"/>
</dbReference>
<sequence>MTHHAHAIPPPPAARLAVAGPAVPPSSAIGIGAAPWRGRLLVLAGIALAALNLRTAVTSLTPLLDSLGREFGFGSAMTGVFGMVPTAAFGLFGVATPAIARRLGLERTVLVAMLLAAAGLLARAFAGGTADLLIASAVALSGMGIGNVVLPPLVKRYFADRLGATSSMYIAVLQFGTIVPAVAAVPLADLAGWRVSLGAWSLVALAATLPWAITLWAERYGRTPIARALAATHDRAVAPGDEAPELAAPVATGRVWRSPVAWGMALMFGMTSLVSYSMFTWLPKLLIDAGGSATLGGTMVGLYSAMGLISALSVPSLAVRMRNPFPLVLACCAAHLAAFAGLLLAPMTFTALWVALLGLGPATFPLALTLINLRTRSAPGSAALSGFTQGLGYVLSCAGPLLFGLLHDRFGGWLWPFAFLTVCLLVLATGGYLACRPRMLEDSW</sequence>
<dbReference type="Gene3D" id="1.20.1250.20">
    <property type="entry name" value="MFS general substrate transporter like domains"/>
    <property type="match status" value="1"/>
</dbReference>
<feature type="transmembrane region" description="Helical" evidence="4">
    <location>
        <begin position="132"/>
        <end position="154"/>
    </location>
</feature>
<dbReference type="PANTHER" id="PTHR23523">
    <property type="match status" value="1"/>
</dbReference>
<accession>A0A3M8SXM4</accession>
<dbReference type="PANTHER" id="PTHR23523:SF2">
    <property type="entry name" value="2-NITROIMIDAZOLE TRANSPORTER"/>
    <property type="match status" value="1"/>
</dbReference>
<dbReference type="InterPro" id="IPR036259">
    <property type="entry name" value="MFS_trans_sf"/>
</dbReference>
<feature type="transmembrane region" description="Helical" evidence="4">
    <location>
        <begin position="299"/>
        <end position="318"/>
    </location>
</feature>
<gene>
    <name evidence="6" type="ORF">EER27_01125</name>
</gene>
<reference evidence="6 7" key="1">
    <citation type="submission" date="2018-11" db="EMBL/GenBank/DDBJ databases">
        <title>Lysobacter cryohumiis sp. nov., isolated from soil in the Tianshan Mountains, Xinjiang, China.</title>
        <authorList>
            <person name="Luo Y."/>
            <person name="Sheng H."/>
        </authorList>
    </citation>
    <scope>NUCLEOTIDE SEQUENCE [LARGE SCALE GENOMIC DNA]</scope>
    <source>
        <strain evidence="6 7">ZS60</strain>
    </source>
</reference>
<feature type="transmembrane region" description="Helical" evidence="4">
    <location>
        <begin position="413"/>
        <end position="435"/>
    </location>
</feature>
<evidence type="ECO:0000256" key="4">
    <source>
        <dbReference type="SAM" id="Phobius"/>
    </source>
</evidence>
<evidence type="ECO:0000256" key="3">
    <source>
        <dbReference type="ARBA" id="ARBA00023136"/>
    </source>
</evidence>
<dbReference type="InterPro" id="IPR052524">
    <property type="entry name" value="MFS_Cyanate_Porter"/>
</dbReference>
<dbReference type="PROSITE" id="PS50850">
    <property type="entry name" value="MFS"/>
    <property type="match status" value="1"/>
</dbReference>
<feature type="transmembrane region" description="Helical" evidence="4">
    <location>
        <begin position="76"/>
        <end position="96"/>
    </location>
</feature>
<feature type="transmembrane region" description="Helical" evidence="4">
    <location>
        <begin position="197"/>
        <end position="217"/>
    </location>
</feature>
<dbReference type="Proteomes" id="UP000267049">
    <property type="component" value="Unassembled WGS sequence"/>
</dbReference>
<protein>
    <submittedName>
        <fullName evidence="6">MFS transporter</fullName>
    </submittedName>
</protein>
<feature type="transmembrane region" description="Helical" evidence="4">
    <location>
        <begin position="166"/>
        <end position="185"/>
    </location>
</feature>
<evidence type="ECO:0000259" key="5">
    <source>
        <dbReference type="PROSITE" id="PS50850"/>
    </source>
</evidence>
<keyword evidence="3 4" id="KW-0472">Membrane</keyword>
<dbReference type="InterPro" id="IPR011701">
    <property type="entry name" value="MFS"/>
</dbReference>
<evidence type="ECO:0000313" key="7">
    <source>
        <dbReference type="Proteomes" id="UP000267049"/>
    </source>
</evidence>
<feature type="transmembrane region" description="Helical" evidence="4">
    <location>
        <begin position="325"/>
        <end position="345"/>
    </location>
</feature>
<evidence type="ECO:0000256" key="1">
    <source>
        <dbReference type="ARBA" id="ARBA00022692"/>
    </source>
</evidence>
<keyword evidence="1 4" id="KW-0812">Transmembrane</keyword>
<dbReference type="EMBL" id="RIBS01000001">
    <property type="protein sequence ID" value="RNF86067.1"/>
    <property type="molecule type" value="Genomic_DNA"/>
</dbReference>